<dbReference type="AlphaFoldDB" id="A0AA43Q7H4"/>
<dbReference type="Proteomes" id="UP001160519">
    <property type="component" value="Unassembled WGS sequence"/>
</dbReference>
<dbReference type="PANTHER" id="PTHR45228:SF8">
    <property type="entry name" value="TWO-COMPONENT RESPONSE REGULATOR-RELATED"/>
    <property type="match status" value="1"/>
</dbReference>
<dbReference type="InterPro" id="IPR037522">
    <property type="entry name" value="HD_GYP_dom"/>
</dbReference>
<sequence length="311" mass="35106">MKNKVETYIERFKATIQSLEHADERIKKQDIDFVRALSRIVETHPGIKSGRSKYIAEKALLISCALDMSSEEKKDIFYAALLMQIGKITLPDKLLTKPFYSMSVVDKYRYLGHSVESEALLLGLTQFAGATTLIRHQYEHYNGQGFPDGLKQQNIPLGSRILSVVSDYIEYLEGSMTGKVMYADAALSQLMIRKESCYDPDIVDIFANVLKGATVEELKEALAKSKLLAVATERWRKGFVMNSQNKHIKPISIVEIALPQLKVGMKVDRIYFGGQLYIRNCVVDQSIIDNVTKLAKNYGNNLIIKICLDVK</sequence>
<gene>
    <name evidence="2" type="ORF">PSU93_08615</name>
</gene>
<feature type="domain" description="HD-GYP" evidence="1">
    <location>
        <begin position="26"/>
        <end position="222"/>
    </location>
</feature>
<dbReference type="PROSITE" id="PS51832">
    <property type="entry name" value="HD_GYP"/>
    <property type="match status" value="1"/>
</dbReference>
<proteinExistence type="predicted"/>
<comment type="caution">
    <text evidence="2">The sequence shown here is derived from an EMBL/GenBank/DDBJ whole genome shotgun (WGS) entry which is preliminary data.</text>
</comment>
<dbReference type="Gene3D" id="1.10.3210.10">
    <property type="entry name" value="Hypothetical protein af1432"/>
    <property type="match status" value="1"/>
</dbReference>
<accession>A0AA43Q7H4</accession>
<dbReference type="InterPro" id="IPR052020">
    <property type="entry name" value="Cyclic_di-GMP/3'3'-cGAMP_PDE"/>
</dbReference>
<dbReference type="SUPFAM" id="SSF109604">
    <property type="entry name" value="HD-domain/PDEase-like"/>
    <property type="match status" value="1"/>
</dbReference>
<dbReference type="Pfam" id="PF13487">
    <property type="entry name" value="HD_5"/>
    <property type="match status" value="1"/>
</dbReference>
<reference evidence="2" key="1">
    <citation type="submission" date="2023-01" db="EMBL/GenBank/DDBJ databases">
        <title>Biogeochemical cycle of methane in antarctic sediments.</title>
        <authorList>
            <person name="Roldan D.M."/>
            <person name="Menes R.J."/>
        </authorList>
    </citation>
    <scope>NUCLEOTIDE SEQUENCE [LARGE SCALE GENOMIC DNA]</scope>
    <source>
        <strain evidence="2">K-2018 MAG008</strain>
    </source>
</reference>
<organism evidence="2 3">
    <name type="scientific">Candidatus Methylobacter titanis</name>
    <dbReference type="NCBI Taxonomy" id="3053457"/>
    <lineage>
        <taxon>Bacteria</taxon>
        <taxon>Pseudomonadati</taxon>
        <taxon>Pseudomonadota</taxon>
        <taxon>Gammaproteobacteria</taxon>
        <taxon>Methylococcales</taxon>
        <taxon>Methylococcaceae</taxon>
        <taxon>Methylobacter</taxon>
    </lineage>
</organism>
<evidence type="ECO:0000259" key="1">
    <source>
        <dbReference type="PROSITE" id="PS51832"/>
    </source>
</evidence>
<protein>
    <recommendedName>
        <fullName evidence="1">HD-GYP domain-containing protein</fullName>
    </recommendedName>
</protein>
<keyword evidence="3" id="KW-1185">Reference proteome</keyword>
<evidence type="ECO:0000313" key="2">
    <source>
        <dbReference type="EMBL" id="MDI1231196.1"/>
    </source>
</evidence>
<name>A0AA43Q7H4_9GAMM</name>
<dbReference type="EMBL" id="JAQSDF010000023">
    <property type="protein sequence ID" value="MDI1231196.1"/>
    <property type="molecule type" value="Genomic_DNA"/>
</dbReference>
<evidence type="ECO:0000313" key="3">
    <source>
        <dbReference type="Proteomes" id="UP001160519"/>
    </source>
</evidence>
<dbReference type="PANTHER" id="PTHR45228">
    <property type="entry name" value="CYCLIC DI-GMP PHOSPHODIESTERASE TM_0186-RELATED"/>
    <property type="match status" value="1"/>
</dbReference>